<dbReference type="PANTHER" id="PTHR11188:SF17">
    <property type="entry name" value="FI21816P1"/>
    <property type="match status" value="1"/>
</dbReference>
<dbReference type="InterPro" id="IPR050357">
    <property type="entry name" value="Arrestin_domain-protein"/>
</dbReference>
<evidence type="ECO:0000259" key="1">
    <source>
        <dbReference type="Pfam" id="PF00339"/>
    </source>
</evidence>
<dbReference type="AlphaFoldDB" id="A0AAW0E1M1"/>
<feature type="domain" description="Arrestin-like N-terminal" evidence="1">
    <location>
        <begin position="22"/>
        <end position="154"/>
    </location>
</feature>
<organism evidence="2 3">
    <name type="scientific">Favolaschia claudopus</name>
    <dbReference type="NCBI Taxonomy" id="2862362"/>
    <lineage>
        <taxon>Eukaryota</taxon>
        <taxon>Fungi</taxon>
        <taxon>Dikarya</taxon>
        <taxon>Basidiomycota</taxon>
        <taxon>Agaricomycotina</taxon>
        <taxon>Agaricomycetes</taxon>
        <taxon>Agaricomycetidae</taxon>
        <taxon>Agaricales</taxon>
        <taxon>Marasmiineae</taxon>
        <taxon>Mycenaceae</taxon>
        <taxon>Favolaschia</taxon>
    </lineage>
</organism>
<dbReference type="Proteomes" id="UP001362999">
    <property type="component" value="Unassembled WGS sequence"/>
</dbReference>
<protein>
    <submittedName>
        <fullName evidence="2">Arrestin-N domain-containing protein</fullName>
    </submittedName>
</protein>
<dbReference type="Gene3D" id="2.60.40.640">
    <property type="match status" value="1"/>
</dbReference>
<sequence>MASQGSSFTDGPVTLHFPDITRVAGETISGYVDLNVAQAQEDNVEQITVKFKGTIRCKITTGSGQSRREHLETLILFNEKLTLWERGTTFPPPGSHILPCSFQFTLPDTAPPSFHCEAYHRKATISYALEVVGRRPGLFRFNRNIRRPISVIPAASQAQLLVTESLRQGWSGRYRNWTNEEKLRQGIWGDYSHARVELKIPDLASYPIATAIPFSLHVETDTKPFPISDAPVDKHGKPLFPAPPAISSEVRLCLVRTTNLRVRRYSRQVNDTFDLKGSVGDATRVAAVHQATDEPEWIPALGPKDKKGLGTWRRAVHFESAVKIPYTPTTHAEIVDWQYYLRIIIPFPGIGNDLQLDVPLNLHSSSACPPPPVGVAGSSNTTYADVIPAGPPPPMLDLPPSYFTGEHHVWDGDEKN</sequence>
<comment type="caution">
    <text evidence="2">The sequence shown here is derived from an EMBL/GenBank/DDBJ whole genome shotgun (WGS) entry which is preliminary data.</text>
</comment>
<dbReference type="EMBL" id="JAWWNJ010000004">
    <property type="protein sequence ID" value="KAK7057663.1"/>
    <property type="molecule type" value="Genomic_DNA"/>
</dbReference>
<dbReference type="GO" id="GO:0015031">
    <property type="term" value="P:protein transport"/>
    <property type="evidence" value="ECO:0007669"/>
    <property type="project" value="TreeGrafter"/>
</dbReference>
<dbReference type="PANTHER" id="PTHR11188">
    <property type="entry name" value="ARRESTIN DOMAIN CONTAINING PROTEIN"/>
    <property type="match status" value="1"/>
</dbReference>
<gene>
    <name evidence="2" type="ORF">R3P38DRAFT_3304112</name>
</gene>
<dbReference type="SUPFAM" id="SSF81296">
    <property type="entry name" value="E set domains"/>
    <property type="match status" value="1"/>
</dbReference>
<dbReference type="InterPro" id="IPR014756">
    <property type="entry name" value="Ig_E-set"/>
</dbReference>
<dbReference type="GO" id="GO:0005737">
    <property type="term" value="C:cytoplasm"/>
    <property type="evidence" value="ECO:0007669"/>
    <property type="project" value="TreeGrafter"/>
</dbReference>
<dbReference type="InterPro" id="IPR014752">
    <property type="entry name" value="Arrestin-like_C"/>
</dbReference>
<name>A0AAW0E1M1_9AGAR</name>
<reference evidence="2 3" key="1">
    <citation type="journal article" date="2024" name="J Genomics">
        <title>Draft genome sequencing and assembly of Favolaschia claudopus CIRM-BRFM 2984 isolated from oak limbs.</title>
        <authorList>
            <person name="Navarro D."/>
            <person name="Drula E."/>
            <person name="Chaduli D."/>
            <person name="Cazenave R."/>
            <person name="Ahrendt S."/>
            <person name="Wang J."/>
            <person name="Lipzen A."/>
            <person name="Daum C."/>
            <person name="Barry K."/>
            <person name="Grigoriev I.V."/>
            <person name="Favel A."/>
            <person name="Rosso M.N."/>
            <person name="Martin F."/>
        </authorList>
    </citation>
    <scope>NUCLEOTIDE SEQUENCE [LARGE SCALE GENOMIC DNA]</scope>
    <source>
        <strain evidence="2 3">CIRM-BRFM 2984</strain>
    </source>
</reference>
<dbReference type="Pfam" id="PF00339">
    <property type="entry name" value="Arrestin_N"/>
    <property type="match status" value="1"/>
</dbReference>
<evidence type="ECO:0000313" key="2">
    <source>
        <dbReference type="EMBL" id="KAK7057663.1"/>
    </source>
</evidence>
<proteinExistence type="predicted"/>
<dbReference type="InterPro" id="IPR011021">
    <property type="entry name" value="Arrestin-like_N"/>
</dbReference>
<evidence type="ECO:0000313" key="3">
    <source>
        <dbReference type="Proteomes" id="UP001362999"/>
    </source>
</evidence>
<accession>A0AAW0E1M1</accession>
<keyword evidence="3" id="KW-1185">Reference proteome</keyword>